<gene>
    <name evidence="2" type="ORF">BV95_02999</name>
</gene>
<reference evidence="2 3" key="1">
    <citation type="submission" date="2014-02" db="EMBL/GenBank/DDBJ databases">
        <title>Whole genome sequence of Sphingobium chlorophenolicum NBRC 16172.</title>
        <authorList>
            <person name="Gan H.M."/>
            <person name="Gan H.Y."/>
            <person name="Chew T.H."/>
            <person name="Savka M.A."/>
        </authorList>
    </citation>
    <scope>NUCLEOTIDE SEQUENCE [LARGE SCALE GENOMIC DNA]</scope>
    <source>
        <strain evidence="2 3">NBRC 16172</strain>
    </source>
</reference>
<dbReference type="InterPro" id="IPR014748">
    <property type="entry name" value="Enoyl-CoA_hydra_C"/>
</dbReference>
<dbReference type="CDD" id="cd06558">
    <property type="entry name" value="crotonase-like"/>
    <property type="match status" value="1"/>
</dbReference>
<dbReference type="PANTHER" id="PTHR43459">
    <property type="entry name" value="ENOYL-COA HYDRATASE"/>
    <property type="match status" value="1"/>
</dbReference>
<name>A0A081RC03_SPHCR</name>
<dbReference type="Proteomes" id="UP000028411">
    <property type="component" value="Unassembled WGS sequence"/>
</dbReference>
<evidence type="ECO:0000313" key="3">
    <source>
        <dbReference type="Proteomes" id="UP000028411"/>
    </source>
</evidence>
<keyword evidence="2" id="KW-0413">Isomerase</keyword>
<dbReference type="eggNOG" id="COG1024">
    <property type="taxonomic scope" value="Bacteria"/>
</dbReference>
<proteinExistence type="inferred from homology"/>
<dbReference type="PANTHER" id="PTHR43459:SF1">
    <property type="entry name" value="EG:BACN32G11.4 PROTEIN"/>
    <property type="match status" value="1"/>
</dbReference>
<dbReference type="InterPro" id="IPR001753">
    <property type="entry name" value="Enoyl-CoA_hydra/iso"/>
</dbReference>
<dbReference type="InterPro" id="IPR029045">
    <property type="entry name" value="ClpP/crotonase-like_dom_sf"/>
</dbReference>
<evidence type="ECO:0000256" key="1">
    <source>
        <dbReference type="ARBA" id="ARBA00005254"/>
    </source>
</evidence>
<dbReference type="SUPFAM" id="SSF52096">
    <property type="entry name" value="ClpP/crotonase"/>
    <property type="match status" value="1"/>
</dbReference>
<dbReference type="OrthoDB" id="9777711at2"/>
<dbReference type="RefSeq" id="WP_051749798.1">
    <property type="nucleotide sequence ID" value="NZ_JFHR01000036.1"/>
</dbReference>
<sequence>MPGHIHADLTNDVATLVLDDPASINGMTPAMAQSLIEALDRAEEQARVVVLRGAGRGFCSGANLGDDAATPGQDVDGGDVLERHYNPLIRRIRALRIPLVTQVHGPVVGLGVSLALMGDVIVASSDAYFLAPFAKLGLAPDSGASFLLTRALGRAGAMNMLLLGQRLSAAEAAEKGVVNRLVEPDQLQAAVDQIARTLAAGPTLAFAAAKRLSWTAVEGALDEDLDLQRQIQGELSRSSDCVEGIAAFRERRAPVFLGR</sequence>
<dbReference type="GO" id="GO:0016853">
    <property type="term" value="F:isomerase activity"/>
    <property type="evidence" value="ECO:0007669"/>
    <property type="project" value="UniProtKB-KW"/>
</dbReference>
<evidence type="ECO:0000313" key="2">
    <source>
        <dbReference type="EMBL" id="KEQ52726.1"/>
    </source>
</evidence>
<comment type="caution">
    <text evidence="2">The sequence shown here is derived from an EMBL/GenBank/DDBJ whole genome shotgun (WGS) entry which is preliminary data.</text>
</comment>
<comment type="similarity">
    <text evidence="1">Belongs to the enoyl-CoA hydratase/isomerase family.</text>
</comment>
<dbReference type="AlphaFoldDB" id="A0A081RC03"/>
<dbReference type="PATRIC" id="fig|46429.4.peg.2972"/>
<dbReference type="EMBL" id="JFHR01000036">
    <property type="protein sequence ID" value="KEQ52726.1"/>
    <property type="molecule type" value="Genomic_DNA"/>
</dbReference>
<organism evidence="2 3">
    <name type="scientific">Sphingobium chlorophenolicum</name>
    <dbReference type="NCBI Taxonomy" id="46429"/>
    <lineage>
        <taxon>Bacteria</taxon>
        <taxon>Pseudomonadati</taxon>
        <taxon>Pseudomonadota</taxon>
        <taxon>Alphaproteobacteria</taxon>
        <taxon>Sphingomonadales</taxon>
        <taxon>Sphingomonadaceae</taxon>
        <taxon>Sphingobium</taxon>
    </lineage>
</organism>
<accession>A0A081RC03</accession>
<dbReference type="Pfam" id="PF00378">
    <property type="entry name" value="ECH_1"/>
    <property type="match status" value="1"/>
</dbReference>
<dbReference type="Gene3D" id="3.90.226.10">
    <property type="entry name" value="2-enoyl-CoA Hydratase, Chain A, domain 1"/>
    <property type="match status" value="1"/>
</dbReference>
<protein>
    <submittedName>
        <fullName evidence="2">Enoyl-CoA hydratase/isomerase</fullName>
    </submittedName>
</protein>
<dbReference type="Gene3D" id="1.10.12.10">
    <property type="entry name" value="Lyase 2-enoyl-coa Hydratase, Chain A, domain 2"/>
    <property type="match status" value="1"/>
</dbReference>